<proteinExistence type="inferred from homology"/>
<keyword evidence="3 4" id="KW-0687">Ribonucleoprotein</keyword>
<dbReference type="GO" id="GO:0070180">
    <property type="term" value="F:large ribosomal subunit rRNA binding"/>
    <property type="evidence" value="ECO:0007669"/>
    <property type="project" value="TreeGrafter"/>
</dbReference>
<dbReference type="Gene3D" id="3.30.1550.10">
    <property type="entry name" value="Ribosomal protein L11/L12, N-terminal domain"/>
    <property type="match status" value="1"/>
</dbReference>
<dbReference type="InterPro" id="IPR036796">
    <property type="entry name" value="Ribosomal_uL11_N_sf"/>
</dbReference>
<dbReference type="GO" id="GO:0003735">
    <property type="term" value="F:structural constituent of ribosome"/>
    <property type="evidence" value="ECO:0007669"/>
    <property type="project" value="InterPro"/>
</dbReference>
<dbReference type="InterPro" id="IPR000911">
    <property type="entry name" value="Ribosomal_uL11"/>
</dbReference>
<dbReference type="RefSeq" id="YP_007890541.1">
    <property type="nucleotide sequence ID" value="NC_021125.1"/>
</dbReference>
<dbReference type="NCBIfam" id="TIGR01632">
    <property type="entry name" value="L11_bact"/>
    <property type="match status" value="1"/>
</dbReference>
<evidence type="ECO:0000313" key="7">
    <source>
        <dbReference type="EMBL" id="AGH24035.1"/>
    </source>
</evidence>
<feature type="domain" description="Large ribosomal subunit protein uL11 N-terminal" evidence="6">
    <location>
        <begin position="8"/>
        <end position="67"/>
    </location>
</feature>
<dbReference type="GO" id="GO:0005762">
    <property type="term" value="C:mitochondrial large ribosomal subunit"/>
    <property type="evidence" value="ECO:0007669"/>
    <property type="project" value="TreeGrafter"/>
</dbReference>
<evidence type="ECO:0000256" key="2">
    <source>
        <dbReference type="ARBA" id="ARBA00022980"/>
    </source>
</evidence>
<feature type="domain" description="Large ribosomal subunit protein uL11 C-terminal" evidence="5">
    <location>
        <begin position="72"/>
        <end position="138"/>
    </location>
</feature>
<dbReference type="Pfam" id="PF00298">
    <property type="entry name" value="Ribosomal_L11"/>
    <property type="match status" value="1"/>
</dbReference>
<organism evidence="7">
    <name type="scientific">Histiona aroides</name>
    <name type="common">Flagellate</name>
    <dbReference type="NCBI Taxonomy" id="392300"/>
    <lineage>
        <taxon>Eukaryota</taxon>
        <taxon>Discoba</taxon>
        <taxon>Jakobida</taxon>
        <taxon>Histionina</taxon>
        <taxon>Histionidae</taxon>
        <taxon>Histiona</taxon>
    </lineage>
</organism>
<reference evidence="7" key="3">
    <citation type="journal article" date="2013" name="Genome Biol. Evol.">
        <title>Strikingly bacteria-like and gene-rich mitochondrial genomes throughout jakobid protists.</title>
        <authorList>
            <person name="Burger G."/>
            <person name="Gray M.W."/>
            <person name="Forget L."/>
            <person name="Lang B.F."/>
        </authorList>
    </citation>
    <scope>NUCLEOTIDE SEQUENCE</scope>
    <source>
        <strain evidence="7">ATCC 50634</strain>
    </source>
</reference>
<dbReference type="InterPro" id="IPR020783">
    <property type="entry name" value="Ribosomal_uL11_C"/>
</dbReference>
<name>M4QCW3_HISAR</name>
<comment type="similarity">
    <text evidence="1 4">Belongs to the universal ribosomal protein uL11 family.</text>
</comment>
<reference evidence="7" key="1">
    <citation type="journal article" date="2004" name="RNA">
        <title>Mitochondrial 3' tRNA editing in the jakobid Seculamonas ecuadoriensis: a novel mechanism and implications for tRNA processing.</title>
        <authorList>
            <person name="Leigh J."/>
            <person name="Lang B.F."/>
        </authorList>
    </citation>
    <scope>NUCLEOTIDE SEQUENCE</scope>
    <source>
        <strain evidence="7">ATCC 50634</strain>
    </source>
</reference>
<evidence type="ECO:0000259" key="5">
    <source>
        <dbReference type="Pfam" id="PF00298"/>
    </source>
</evidence>
<dbReference type="HAMAP" id="MF_00736">
    <property type="entry name" value="Ribosomal_uL11"/>
    <property type="match status" value="1"/>
</dbReference>
<keyword evidence="7" id="KW-0496">Mitochondrion</keyword>
<dbReference type="SMART" id="SM00649">
    <property type="entry name" value="RL11"/>
    <property type="match status" value="1"/>
</dbReference>
<dbReference type="GeneID" id="16029437"/>
<keyword evidence="2 4" id="KW-0689">Ribosomal protein</keyword>
<reference evidence="7" key="2">
    <citation type="journal article" date="2006" name="RNA">
        <title>Hybrid E. coli--Mitochondrial ribonuclease P RNAs are catalytically active.</title>
        <authorList>
            <person name="Seif E."/>
            <person name="Cadieux A."/>
            <person name="Lang B.F."/>
        </authorList>
    </citation>
    <scope>NUCLEOTIDE SEQUENCE</scope>
    <source>
        <strain evidence="7">ATCC 50634</strain>
    </source>
</reference>
<dbReference type="AlphaFoldDB" id="M4QCW3"/>
<sequence length="145" mass="16048">MKKITGYIRLEIEAGKASPSPPVGPALGLRGLNIMQFCKDFNNQCSVLGIKEGPVPTLITVYEDRTYTYKIKTPAVSHLMKAHLNIKKGQSKAGKEQPISIDLRSLYEIARIKQEGTRQNIQSVCRSVHGTAKSMGIKASDYKTR</sequence>
<dbReference type="GO" id="GO:0006412">
    <property type="term" value="P:translation"/>
    <property type="evidence" value="ECO:0007669"/>
    <property type="project" value="InterPro"/>
</dbReference>
<dbReference type="Gene3D" id="1.10.10.250">
    <property type="entry name" value="Ribosomal protein L11, C-terminal domain"/>
    <property type="match status" value="1"/>
</dbReference>
<evidence type="ECO:0000256" key="4">
    <source>
        <dbReference type="RuleBase" id="RU003978"/>
    </source>
</evidence>
<evidence type="ECO:0000256" key="3">
    <source>
        <dbReference type="ARBA" id="ARBA00023274"/>
    </source>
</evidence>
<dbReference type="PANTHER" id="PTHR11661:SF1">
    <property type="entry name" value="LARGE RIBOSOMAL SUBUNIT PROTEIN UL11M"/>
    <property type="match status" value="1"/>
</dbReference>
<evidence type="ECO:0000256" key="1">
    <source>
        <dbReference type="ARBA" id="ARBA00010537"/>
    </source>
</evidence>
<evidence type="ECO:0000259" key="6">
    <source>
        <dbReference type="Pfam" id="PF03946"/>
    </source>
</evidence>
<gene>
    <name evidence="7" type="primary">rpl11</name>
</gene>
<dbReference type="Pfam" id="PF03946">
    <property type="entry name" value="Ribosomal_L11_N"/>
    <property type="match status" value="1"/>
</dbReference>
<dbReference type="EMBL" id="KC353353">
    <property type="protein sequence ID" value="AGH24035.1"/>
    <property type="molecule type" value="Genomic_DNA"/>
</dbReference>
<dbReference type="SUPFAM" id="SSF46906">
    <property type="entry name" value="Ribosomal protein L11, C-terminal domain"/>
    <property type="match status" value="1"/>
</dbReference>
<accession>M4QCW3</accession>
<protein>
    <submittedName>
        <fullName evidence="7">Ribosomal protein L11</fullName>
    </submittedName>
</protein>
<dbReference type="CDD" id="cd00349">
    <property type="entry name" value="Ribosomal_L11"/>
    <property type="match status" value="1"/>
</dbReference>
<dbReference type="SUPFAM" id="SSF54747">
    <property type="entry name" value="Ribosomal L11/L12e N-terminal domain"/>
    <property type="match status" value="1"/>
</dbReference>
<dbReference type="InterPro" id="IPR006519">
    <property type="entry name" value="Ribosomal_uL11_bac-typ"/>
</dbReference>
<dbReference type="PANTHER" id="PTHR11661">
    <property type="entry name" value="60S RIBOSOMAL PROTEIN L12"/>
    <property type="match status" value="1"/>
</dbReference>
<dbReference type="InterPro" id="IPR020784">
    <property type="entry name" value="Ribosomal_uL11_N"/>
</dbReference>
<dbReference type="InterPro" id="IPR036769">
    <property type="entry name" value="Ribosomal_uL11_C_sf"/>
</dbReference>
<geneLocation type="mitochondrion" evidence="7"/>